<dbReference type="CDD" id="cd00185">
    <property type="entry name" value="TNFRSF"/>
    <property type="match status" value="2"/>
</dbReference>
<feature type="transmembrane region" description="Helical" evidence="2">
    <location>
        <begin position="2229"/>
        <end position="2246"/>
    </location>
</feature>
<dbReference type="PANTHER" id="PTHR46967">
    <property type="entry name" value="INSULIN-LIKE GROWTH FACTOR BINDING PROTEIN,N-TERMINAL"/>
    <property type="match status" value="1"/>
</dbReference>
<feature type="transmembrane region" description="Helical" evidence="2">
    <location>
        <begin position="1968"/>
        <end position="1986"/>
    </location>
</feature>
<feature type="transmembrane region" description="Helical" evidence="2">
    <location>
        <begin position="2266"/>
        <end position="2287"/>
    </location>
</feature>
<feature type="region of interest" description="Disordered" evidence="1">
    <location>
        <begin position="2912"/>
        <end position="2941"/>
    </location>
</feature>
<dbReference type="Pfam" id="PF07699">
    <property type="entry name" value="Ephrin_rec_like"/>
    <property type="match status" value="4"/>
</dbReference>
<dbReference type="Proteomes" id="UP001165060">
    <property type="component" value="Unassembled WGS sequence"/>
</dbReference>
<name>A0ABQ6N8C1_9STRA</name>
<feature type="transmembrane region" description="Helical" evidence="2">
    <location>
        <begin position="2101"/>
        <end position="2120"/>
    </location>
</feature>
<accession>A0ABQ6N8C1</accession>
<dbReference type="SMART" id="SM01411">
    <property type="entry name" value="Ephrin_rec_like"/>
    <property type="match status" value="25"/>
</dbReference>
<feature type="transmembrane region" description="Helical" evidence="2">
    <location>
        <begin position="2049"/>
        <end position="2070"/>
    </location>
</feature>
<feature type="compositionally biased region" description="Acidic residues" evidence="1">
    <location>
        <begin position="2919"/>
        <end position="2941"/>
    </location>
</feature>
<keyword evidence="2" id="KW-1133">Transmembrane helix</keyword>
<dbReference type="InterPro" id="IPR037524">
    <property type="entry name" value="PA14/GLEYA"/>
</dbReference>
<organism evidence="4 5">
    <name type="scientific">Tetraparma gracilis</name>
    <dbReference type="NCBI Taxonomy" id="2962635"/>
    <lineage>
        <taxon>Eukaryota</taxon>
        <taxon>Sar</taxon>
        <taxon>Stramenopiles</taxon>
        <taxon>Ochrophyta</taxon>
        <taxon>Bolidophyceae</taxon>
        <taxon>Parmales</taxon>
        <taxon>Triparmaceae</taxon>
        <taxon>Tetraparma</taxon>
    </lineage>
</organism>
<dbReference type="SMART" id="SM00261">
    <property type="entry name" value="FU"/>
    <property type="match status" value="6"/>
</dbReference>
<feature type="transmembrane region" description="Helical" evidence="2">
    <location>
        <begin position="3302"/>
        <end position="3327"/>
    </location>
</feature>
<evidence type="ECO:0000256" key="2">
    <source>
        <dbReference type="SAM" id="Phobius"/>
    </source>
</evidence>
<dbReference type="EMBL" id="BRYB01006492">
    <property type="protein sequence ID" value="GMI50107.1"/>
    <property type="molecule type" value="Genomic_DNA"/>
</dbReference>
<feature type="region of interest" description="Disordered" evidence="1">
    <location>
        <begin position="2609"/>
        <end position="2631"/>
    </location>
</feature>
<sequence length="3630" mass="387272">MMPFGIYELPELGGSTTADRCLTCGWYLGRVDKRTSIEGDSGTEGAKEWGGKVPLWLRSPQSLQGISFYDLNDFEHTYWLEDSGSSARCTTCSAYAGKGEIYVGEEDSTPTCLPCGTGTFSSNFHTLSMASPPRCMLCPAGTYGDDCGQKCTEGLVYSFEDESVVQTSVDWYTTIPEYSSAPDIEDLNDAGTPYYVFTVSGVETIQSLMQEIGTCGSASAEWYSTSPCSAGYECSVHCLSGRLDGSNTVCDAYEHDETQCTAGKYAVGTDTRTACTNCVAGKFSSAAGATSESTCANCASGSYSTEGSAACTNCDAGKSNPNAASASCANCASGSYSTEGSAACTNCDAGKSNPNAASASADACQSCDAGSYSTEGSAACTNCDAGKSNPNAASASADACQRCNAGTYSAEGSASCTDCDAGKFSWEGMADCNDCGAGTYSSTGSTKCELCISGAAQPSGGSPSCSVCPAGEYAPGTVDDTSKCSSDNGSGGFDCCAPQDRHSEEATCTDGYTPQRSGRSGSCGTYLSDTEFLDDGDYTCIIATSCQTCEAGKYSADGASTCATCEAGKYSASDASTCSNCAAGEYSAAGASTCSPCAAGRYANLGSAATECTSCAGGTYNVNEGSYSSSSCLPCAQGTASSAAALDSACPQCEPGKAAPDQQATACDTCSAGKFSDDFLTCSSCNPGSYSASGAAFCTMCSPGKYENGLRTGCTDCAADFDSAEGSSVASECSACVVPKFSNAGEACGSCVVNQFRNGYACETVGQKVNLVINEVWLNTDNILSERGAEPPDLKDFLVGELLRADGAGSQFPDYPSEWYTDSAKLEYDYGASRVRGYFKPTWTGLHRFWFSVDDVGAIYLDGTLLASWIGHTGFDSWEDPETVSATGDLPNYGRFSTSINLTAGVYYLLEGVAQERAGLEYIRVGVTFDTTEMRPIDKTAADGTGLLYQVSSCAEGECGEECGAGKIYDATVLGCWPCALGKYKGDDPGTAAQTCLTCPEGKSTIYTGGTECALCPAGTYTAASTESSPPLCQTCGAGRYQPDAGQVSCIDCGSGESNDATFTGCTICPVGYYKHSNRKCVVCPRGTWSDVEGVESCTDCAAGKQGQRSAATSEATGCEDCETGTYNDEDGAHYCADCDPGFFQAGTGAASCDDLCAPGTYSGEGAAVCVNCPGGKASGEGQGTCTDCEPGEYSDAEEAAVQCLPCPAGKWVDSGNSMACIDCEIGKYNAAERQTSVDVCWTCDGGTYSQAGSSGCTDCEIGKYQEAEGSGSCIDCVAGKYADSPGTDSAEGCLGCTEGKFRAVGCYRVNDEDFTYASSAASESCSCSADCTACGKDDYDLGADDACFSCFGPREVVTVDEIFQRFYLNYGTCPPKEEFTLADSACTECPPGSYAGVTGSELCTPCDWGTYQPTPGQSTCLQCPAGKVGLKFGDSAPEESACGNCEPGQYSEAGSLYCMECEPGKYSSEAKAEACALCEPGKAAVDSSSTTCEICPFGTRASSSGGVGADSCVDCGMGYHSVEGSTECSPCEQGKASSELLASSCTVCPAGTYADKEVEAAVSCLPCAPGHVTEEGSVRCEACSAGKVAAATGAACNTCQPGSFSAEAASECTACGVGRYGEEEGGVDEVACKQCEEGKNQEFEVAAQESSCASCGDGFWSDDQGEFCVPCPAGYRCAEEGGGMGMVKVICGVHTFAGEGSKECTLCAIGQYSGMTGSAECSECPSGHSCCLMTKTDYQAISLMDRYTCLDEPTSEDAKLAWLADPRNEYVIPLPCMTGRYASEDDGLLLNGIIPGDNVAVCTSQCPGGTYHKGLTGEATADNCEDCEAGKFCPGRADDWDNFLEQAWPFDCPENKYCEAATVVPIVCPAGTDTDGGVNRPSSDGCIKCEVGKVKPEDSEECEWCPAGTQGPRDSTSVFDSCFECPSPPACTGGLDCAAGHTGSLCGSCSLGYYQVGQTCNKCNANMWPTVMAGVLVLCCLGLIARVELSLHHIIRLKIYSTFAQLLTLVMYVDVDWPPLAEKFMSYLMFFSFNIEVAHPDCVAPMSFYVKFAIVTVTPLSIFLILIVLDKVFRMKEAYYRDEKHKDAVKAHKYHKRFRTIRQVCVIFITAIYSPVVYYCFKMFDCMEAEGEKVLAVDTELKCAGTTYNIMRSIAGIATAFIGAGVPIGIYCLVKSIEDKLNTGNVLVRWGALYEWYRDDMAWFESIALIRKLCMLVGLGVLNSGIQQISVLVVVNALYAAFIWVQRPFILFPMRLSVVNVNVDFYNFLELATAVASCFDLLLGAMTLADTTKDAADAIGIVFVSANGLLVITAIASFEFGLKAAKQKNHDNLERAAADRASAASRASTIGGGVTGVEGVVEALSRPISAGFDRQEVWNPDSQSLKEKGHVPVSHATSREIALEEAADALPSLKSFKLFYGHCDHHLKEIAHRWFSETVAMRESKGGARYGDAHAIKSALEKTRLTFLDELTSYEAEIQQNLDELKRIRSADGGEGGGGGSVGSAAEDTIQNYLSGKGERKLMQEIQAIIALVEVWPKSRERALELRLKNCLGVYREWHRGYRARLKNFLAIEEQELKEEDEAEDLMGGEEAEGGVERLEKVNRRRRMTAEGTLPKPPGKAAAPQLGKGESMQGVSFGPDLVEQQVQKVMKDTGIAKGRGSIVSTMSSVGGMKSIRGMAYLIGGGHSTRHLSASISGELRLFKKESDRVLKDCKSHIEGLIRDCLRSNDFLIARRADELLEMVMLQHEHDIDCVAYGLDPSKHGRKKITEKIRDQVQRLWLPRLGFLSFIFGLASLAMSVQAYGAVAGLVGAVCHILLGGICVLTSTSRIRTHKIAVIVIGAFALLGTFESFLGAQEDLKLYAFRDNRGVLEEWREWGREGVENWVEGLVMEYDPLGVLFKGDKVEVEEDKRARSLEGEGEGDEGADEGDEEEEQDEEDKEVEMMLDYFWHRVQMFSDDEYCPRYKSLVFHHGDWTFNTTLGALYNVSGVGWEAAAKQHFQPESFELQMAQDGTGQMIPMKLDGSDYVNRYGVTHVFESCKSCGLGEGKVGKGVVDEEYVVWQVQEDWWSVDNGFGGFYEDIVNDLGVKYSVHKCEVEGFGKNDVDKDRGAQTRQKIINSDRDGSYWYVNGHCRLTDEKETAWEKGLALDWVRLDDIGVNHTEVEEVEEEVLDCGVTGVSDNANQNKAQLDTLFAERMAGVHRCMSCEDGAEFVPLQAQRHPLDRRTDSAWCSGVCVRVFTNEGREYVEDLKERVAWPEHLECRNGGLGLDVGASAGNATVAEDTDALYKRQESMLGISSLLLLLLGANGVGVIYVSFFGTASAVLNPRSTATEAAKINLAKILGVIAVVTSFVLLTVVSGDDQVIGIGSGPQGVIQEGCAVQLKHYLGFMGEYSDVDSADFRYRLYKRIYGDSAAYAKDELTKVIKFGLMKGVGGEGGYLPGVERLKTTGGEVRDVSSYLDQVPLCRHQLAEFGHSITWSLEYLMLVGLIAMFGYIIKEFFRKIGAFGRGLVLRVLCRRMFEGLESEKRAKRVWIVSAALGSALLCGWLTFVLYCFFHVRSWWGSEGDSEDAERFLLMGIFVAIAMVLTVLFNIRGFRTATLLMECLCAFVLLCVSSLWVPNDARAGV</sequence>
<dbReference type="InterPro" id="IPR011641">
    <property type="entry name" value="Tyr-kin_ephrin_A/B_rcpt-like"/>
</dbReference>
<dbReference type="InterPro" id="IPR009030">
    <property type="entry name" value="Growth_fac_rcpt_cys_sf"/>
</dbReference>
<evidence type="ECO:0000256" key="1">
    <source>
        <dbReference type="SAM" id="MobiDB-lite"/>
    </source>
</evidence>
<evidence type="ECO:0000313" key="5">
    <source>
        <dbReference type="Proteomes" id="UP001165060"/>
    </source>
</evidence>
<comment type="caution">
    <text evidence="4">The sequence shown here is derived from an EMBL/GenBank/DDBJ whole genome shotgun (WGS) entry which is preliminary data.</text>
</comment>
<feature type="transmembrane region" description="Helical" evidence="2">
    <location>
        <begin position="3576"/>
        <end position="3596"/>
    </location>
</feature>
<feature type="transmembrane region" description="Helical" evidence="2">
    <location>
        <begin position="2781"/>
        <end position="2798"/>
    </location>
</feature>
<feature type="transmembrane region" description="Helical" evidence="2">
    <location>
        <begin position="2836"/>
        <end position="2856"/>
    </location>
</feature>
<keyword evidence="2" id="KW-0812">Transmembrane</keyword>
<feature type="transmembrane region" description="Helical" evidence="2">
    <location>
        <begin position="3603"/>
        <end position="3622"/>
    </location>
</feature>
<feature type="transmembrane region" description="Helical" evidence="2">
    <location>
        <begin position="3479"/>
        <end position="3499"/>
    </location>
</feature>
<evidence type="ECO:0000259" key="3">
    <source>
        <dbReference type="PROSITE" id="PS51820"/>
    </source>
</evidence>
<keyword evidence="5" id="KW-1185">Reference proteome</keyword>
<feature type="transmembrane region" description="Helical" evidence="2">
    <location>
        <begin position="2804"/>
        <end position="2824"/>
    </location>
</feature>
<feature type="transmembrane region" description="Helical" evidence="2">
    <location>
        <begin position="2155"/>
        <end position="2175"/>
    </location>
</feature>
<dbReference type="PANTHER" id="PTHR46967:SF1">
    <property type="entry name" value="KERATIN-ASSOCIATED PROTEIN 16-1-LIKE"/>
    <property type="match status" value="1"/>
</dbReference>
<reference evidence="4 5" key="1">
    <citation type="journal article" date="2023" name="Commun. Biol.">
        <title>Genome analysis of Parmales, the sister group of diatoms, reveals the evolutionary specialization of diatoms from phago-mixotrophs to photoautotrophs.</title>
        <authorList>
            <person name="Ban H."/>
            <person name="Sato S."/>
            <person name="Yoshikawa S."/>
            <person name="Yamada K."/>
            <person name="Nakamura Y."/>
            <person name="Ichinomiya M."/>
            <person name="Sato N."/>
            <person name="Blanc-Mathieu R."/>
            <person name="Endo H."/>
            <person name="Kuwata A."/>
            <person name="Ogata H."/>
        </authorList>
    </citation>
    <scope>NUCLEOTIDE SEQUENCE [LARGE SCALE GENOMIC DNA]</scope>
</reference>
<feature type="transmembrane region" description="Helical" evidence="2">
    <location>
        <begin position="1998"/>
        <end position="2016"/>
    </location>
</feature>
<gene>
    <name evidence="4" type="ORF">TeGR_g12653</name>
</gene>
<keyword evidence="2" id="KW-0472">Membrane</keyword>
<dbReference type="Gene3D" id="2.10.50.10">
    <property type="entry name" value="Tumor Necrosis Factor Receptor, subunit A, domain 2"/>
    <property type="match status" value="9"/>
</dbReference>
<feature type="transmembrane region" description="Helical" evidence="2">
    <location>
        <begin position="3535"/>
        <end position="3556"/>
    </location>
</feature>
<proteinExistence type="predicted"/>
<evidence type="ECO:0000313" key="4">
    <source>
        <dbReference type="EMBL" id="GMI50107.1"/>
    </source>
</evidence>
<dbReference type="SUPFAM" id="SSF57184">
    <property type="entry name" value="Growth factor receptor domain"/>
    <property type="match status" value="6"/>
</dbReference>
<dbReference type="PROSITE" id="PS51820">
    <property type="entry name" value="PA14"/>
    <property type="match status" value="1"/>
</dbReference>
<feature type="transmembrane region" description="Helical" evidence="2">
    <location>
        <begin position="3339"/>
        <end position="3360"/>
    </location>
</feature>
<feature type="transmembrane region" description="Helical" evidence="2">
    <location>
        <begin position="2203"/>
        <end position="2223"/>
    </location>
</feature>
<feature type="domain" description="PA14" evidence="3">
    <location>
        <begin position="779"/>
        <end position="941"/>
    </location>
</feature>
<dbReference type="InterPro" id="IPR006212">
    <property type="entry name" value="Furin_repeat"/>
</dbReference>
<protein>
    <recommendedName>
        <fullName evidence="3">PA14 domain-containing protein</fullName>
    </recommendedName>
</protein>
<feature type="transmembrane region" description="Helical" evidence="2">
    <location>
        <begin position="2299"/>
        <end position="2319"/>
    </location>
</feature>